<dbReference type="PANTHER" id="PTHR35149">
    <property type="entry name" value="SLL5132 PROTEIN"/>
    <property type="match status" value="1"/>
</dbReference>
<dbReference type="Proteomes" id="UP000095614">
    <property type="component" value="Unassembled WGS sequence"/>
</dbReference>
<dbReference type="Pfam" id="PF03235">
    <property type="entry name" value="GmrSD_N"/>
    <property type="match status" value="1"/>
</dbReference>
<dbReference type="InterPro" id="IPR004919">
    <property type="entry name" value="GmrSD_N"/>
</dbReference>
<dbReference type="EMBL" id="CZAF01000004">
    <property type="protein sequence ID" value="CUO75290.1"/>
    <property type="molecule type" value="Genomic_DNA"/>
</dbReference>
<evidence type="ECO:0000313" key="4">
    <source>
        <dbReference type="Proteomes" id="UP000095614"/>
    </source>
</evidence>
<dbReference type="OrthoDB" id="9798761at2"/>
<sequence length="654" mass="76490">MNDIQELTIKELLSSNEYRIPIYQRNYAWGVGETTQLIQDIADYAKDSPANNYYIGNLIVFPRHKDNSLYFETIDGQQRTTTITILLCALKHNYSKYDLAWYSKVNLSFDHREKSNLTLFALHSNPEAINYSVVNANIMAVYNKAWSIVYKICQDKEISVSSFIDYLLNKVIILRISVPKDTNLNHYFEIMNSRGEQLEQHEIVKAQLMAPIKEDQSAMAAFNLIWEACSNMDRYVQLNFSKTTREQIFDNNGTESIKITFKDLAALYSKNSVLGNEKNHSLMRLFVDAANNTPYSKPWEDGTDKDQSEAYHSLITFSNFLLHALKIIRPDNKEVVLDDKRLTKIFKSVVKSERDAASFSIEFIMKLLDIRFLFDRYIIKRKQDKWSLKKLSPQKADKDKYYYKDTFSQTESEDDRSGQNRNIVTLLSMFHVSAPTQVYKHWMNASLYYVYNHRNTNASEYAEYLWNLSKAYMLDRYLAVPEKKVPFETIIFKNNGKSVNHSKDILWSNINIDEYPQKGEHVENFVFNFYDYLLLRETNDADFEFSYRTSVEHFYPQHPTDKEPMDFNHLHSFGNLCLVSRGMNSKFTNNLPGAKYENFGDAKAMKTYSLKLKSMMNTIKKGERWDETKIVQEEQDIKELISKALSSNEPFNAL</sequence>
<feature type="domain" description="GmrSD restriction endonucleases N-terminal" evidence="1">
    <location>
        <begin position="9"/>
        <end position="209"/>
    </location>
</feature>
<dbReference type="RefSeq" id="WP_007850591.1">
    <property type="nucleotide sequence ID" value="NZ_CZAF01000004.1"/>
</dbReference>
<feature type="domain" description="GmrSD restriction endonucleases C-terminal" evidence="2">
    <location>
        <begin position="530"/>
        <end position="637"/>
    </location>
</feature>
<evidence type="ECO:0000259" key="1">
    <source>
        <dbReference type="Pfam" id="PF03235"/>
    </source>
</evidence>
<evidence type="ECO:0000259" key="2">
    <source>
        <dbReference type="Pfam" id="PF07510"/>
    </source>
</evidence>
<dbReference type="AlphaFoldDB" id="A0A174HQD9"/>
<dbReference type="InterPro" id="IPR011089">
    <property type="entry name" value="GmrSD_C"/>
</dbReference>
<accession>A0A174HQD9</accession>
<protein>
    <submittedName>
        <fullName evidence="3">Type I restriction-modification system protein</fullName>
    </submittedName>
</protein>
<name>A0A174HQD9_BACUN</name>
<dbReference type="Pfam" id="PF07510">
    <property type="entry name" value="GmrSD_C"/>
    <property type="match status" value="1"/>
</dbReference>
<organism evidence="3 4">
    <name type="scientific">Bacteroides uniformis</name>
    <dbReference type="NCBI Taxonomy" id="820"/>
    <lineage>
        <taxon>Bacteria</taxon>
        <taxon>Pseudomonadati</taxon>
        <taxon>Bacteroidota</taxon>
        <taxon>Bacteroidia</taxon>
        <taxon>Bacteroidales</taxon>
        <taxon>Bacteroidaceae</taxon>
        <taxon>Bacteroides</taxon>
    </lineage>
</organism>
<reference evidence="3 4" key="1">
    <citation type="submission" date="2015-09" db="EMBL/GenBank/DDBJ databases">
        <authorList>
            <consortium name="Pathogen Informatics"/>
        </authorList>
    </citation>
    <scope>NUCLEOTIDE SEQUENCE [LARGE SCALE GENOMIC DNA]</scope>
    <source>
        <strain evidence="3 4">2789STDY5834847</strain>
    </source>
</reference>
<gene>
    <name evidence="3" type="ORF">ERS852462_01420</name>
</gene>
<evidence type="ECO:0000313" key="3">
    <source>
        <dbReference type="EMBL" id="CUO75290.1"/>
    </source>
</evidence>
<proteinExistence type="predicted"/>
<dbReference type="PANTHER" id="PTHR35149:SF1">
    <property type="entry name" value="DUF5655 DOMAIN-CONTAINING PROTEIN"/>
    <property type="match status" value="1"/>
</dbReference>